<evidence type="ECO:0000313" key="1">
    <source>
        <dbReference type="EMBL" id="AWH15405.1"/>
    </source>
</evidence>
<sequence>MADILQTPGASALPKSQPIVANVPVSSQLANNATRPSQIAFGEAYSNHRESVDVLRSVEQRNLRALSALSPMIADKLKESQEREFQDGFLRQMQGTSVKEIADEQPFAGLFGDGAAVRGARASQQVAAATALDMYVAQNKGDLSRMSLDEQRAALGNFVSELATGDEEADMVTANAAIQRFPAMLDTLARSADAEMQHTAAAQQADAVGSHASALSLARQDVVMGKMSPTYFGQLQEQALEVLKPLPGQSSESYRNGMQSAAVMHAKNGNFDMVALIQDEVLTHALTPDEQMRFDGQMKLARAEWLKDNPVSWDYEQYSQGLGVQISGGRYMSVADLTSEIEQVNARYMAETGSVTPVIDNAERGRYMAMWDQEQQRAEAQAEKMGQAELDEYTKRTAYVRGMATGSPSQMEASGLSTQEKYAIDVAEADRFLSEEPGGPSGVVVGKLASQGHVNKPLQERLNSTLAVLTSGGVPSEEKMDQFRIAFAKMENTAQGVATLDAYFGDDMEMARAVATVPMTPDNRAYFKQLAEGRKLRLAVPPDLMTKAKDVVKNEFTPSWWSRFTGDSRQLGAGFLNALQADMVANVGTVMQQQPNLSEEEVMKIAASRSMRNKDMAGDYLIGNSKPGAFLKAINQSTGIKIQDTRDQRINKMMQEAVLSKSPHMQDYTIGGVLMFNDNLAQFQLVRDDGTPASVLIRLDEMASTYSGKQQALAAEKQAKRAAEKQKKDEYTQAQVEFYKTQQR</sequence>
<protein>
    <submittedName>
        <fullName evidence="1">Uncharacterized protein</fullName>
    </submittedName>
</protein>
<dbReference type="KEGG" id="vg:54991729"/>
<organism evidence="1 2">
    <name type="scientific">Aeromonas phage 25AhydR2PP</name>
    <dbReference type="NCBI Taxonomy" id="2163976"/>
    <lineage>
        <taxon>Viruses</taxon>
        <taxon>Duplodnaviria</taxon>
        <taxon>Heunggongvirae</taxon>
        <taxon>Uroviricota</taxon>
        <taxon>Caudoviricetes</taxon>
        <taxon>Autographivirales</taxon>
        <taxon>Autonotataviridae</taxon>
        <taxon>Aerosvirus</taxon>
        <taxon>Aerosvirus av25AhydR2PP</taxon>
    </lineage>
</organism>
<name>A0A2S1PFV9_9CAUD</name>
<dbReference type="RefSeq" id="YP_009801218.1">
    <property type="nucleotide sequence ID" value="NC_047966.1"/>
</dbReference>
<evidence type="ECO:0000313" key="2">
    <source>
        <dbReference type="Proteomes" id="UP000246930"/>
    </source>
</evidence>
<keyword evidence="2" id="KW-1185">Reference proteome</keyword>
<accession>A0A2S1PFV9</accession>
<proteinExistence type="predicted"/>
<dbReference type="Proteomes" id="UP000246930">
    <property type="component" value="Segment"/>
</dbReference>
<dbReference type="EMBL" id="MH179473">
    <property type="protein sequence ID" value="AWH15405.1"/>
    <property type="molecule type" value="Genomic_DNA"/>
</dbReference>
<reference evidence="1" key="1">
    <citation type="submission" date="2018-03" db="EMBL/GenBank/DDBJ databases">
        <title>Complete genome sequences of new Aeromonas and Pseudomonas phages promising in phage therapy dedicated to aquaculture.</title>
        <authorList>
            <person name="Kolsut J."/>
            <person name="Wojcik E."/>
            <person name="Wojtasik A."/>
            <person name="Dastych J."/>
        </authorList>
    </citation>
    <scope>NUCLEOTIDE SEQUENCE [LARGE SCALE GENOMIC DNA]</scope>
</reference>
<dbReference type="GeneID" id="54991729"/>